<name>X0V234_9ZZZZ</name>
<feature type="domain" description="NADP-dependent oxidoreductase" evidence="2">
    <location>
        <begin position="16"/>
        <end position="228"/>
    </location>
</feature>
<dbReference type="Gene3D" id="3.20.20.100">
    <property type="entry name" value="NADP-dependent oxidoreductase domain"/>
    <property type="match status" value="1"/>
</dbReference>
<dbReference type="AlphaFoldDB" id="X0V234"/>
<dbReference type="InterPro" id="IPR020471">
    <property type="entry name" value="AKR"/>
</dbReference>
<dbReference type="InterPro" id="IPR036812">
    <property type="entry name" value="NAD(P)_OxRdtase_dom_sf"/>
</dbReference>
<dbReference type="PANTHER" id="PTHR43364">
    <property type="entry name" value="NADH-SPECIFIC METHYLGLYOXAL REDUCTASE-RELATED"/>
    <property type="match status" value="1"/>
</dbReference>
<protein>
    <recommendedName>
        <fullName evidence="2">NADP-dependent oxidoreductase domain-containing protein</fullName>
    </recommendedName>
</protein>
<dbReference type="PROSITE" id="PS00062">
    <property type="entry name" value="ALDOKETO_REDUCTASE_2"/>
    <property type="match status" value="1"/>
</dbReference>
<dbReference type="PANTHER" id="PTHR43364:SF4">
    <property type="entry name" value="NAD(P)-LINKED OXIDOREDUCTASE SUPERFAMILY PROTEIN"/>
    <property type="match status" value="1"/>
</dbReference>
<keyword evidence="1" id="KW-0560">Oxidoreductase</keyword>
<dbReference type="EMBL" id="BARS01025554">
    <property type="protein sequence ID" value="GAG05452.1"/>
    <property type="molecule type" value="Genomic_DNA"/>
</dbReference>
<dbReference type="CDD" id="cd19084">
    <property type="entry name" value="AKR_AKR11B1-like"/>
    <property type="match status" value="1"/>
</dbReference>
<comment type="caution">
    <text evidence="3">The sequence shown here is derived from an EMBL/GenBank/DDBJ whole genome shotgun (WGS) entry which is preliminary data.</text>
</comment>
<dbReference type="GO" id="GO:0016491">
    <property type="term" value="F:oxidoreductase activity"/>
    <property type="evidence" value="ECO:0007669"/>
    <property type="project" value="UniProtKB-KW"/>
</dbReference>
<evidence type="ECO:0000256" key="1">
    <source>
        <dbReference type="ARBA" id="ARBA00023002"/>
    </source>
</evidence>
<dbReference type="InterPro" id="IPR018170">
    <property type="entry name" value="Aldo/ket_reductase_CS"/>
</dbReference>
<sequence length="237" mass="26541">MEYRRLGKSELNISVIGLGTWPLGEINWGHISESDAIAATQKAIDGGINLIDTAPIYGNGRSEEVIGKAIKGRRQQLVIATKCGVSMKGIDLINDLKPKSIRKEVEISLKRLDTDVIDLYQCHWPDPNTPIEDTMAEMAKMKAEGKIRYIGVSNFDATLLKRAKKVIPIASNQVQYSLLNRAIEDELIPFCQEQDIGILAYGPMGGGILTGKYKQKPKFEKGDARTFMYNYYEEPMW</sequence>
<proteinExistence type="predicted"/>
<dbReference type="InterPro" id="IPR023210">
    <property type="entry name" value="NADP_OxRdtase_dom"/>
</dbReference>
<dbReference type="GO" id="GO:0005829">
    <property type="term" value="C:cytosol"/>
    <property type="evidence" value="ECO:0007669"/>
    <property type="project" value="TreeGrafter"/>
</dbReference>
<dbReference type="SUPFAM" id="SSF51430">
    <property type="entry name" value="NAD(P)-linked oxidoreductase"/>
    <property type="match status" value="1"/>
</dbReference>
<dbReference type="PRINTS" id="PR00069">
    <property type="entry name" value="ALDKETRDTASE"/>
</dbReference>
<dbReference type="InterPro" id="IPR050523">
    <property type="entry name" value="AKR_Detox_Biosynth"/>
</dbReference>
<reference evidence="3" key="1">
    <citation type="journal article" date="2014" name="Front. Microbiol.">
        <title>High frequency of phylogenetically diverse reductive dehalogenase-homologous genes in deep subseafloor sedimentary metagenomes.</title>
        <authorList>
            <person name="Kawai M."/>
            <person name="Futagami T."/>
            <person name="Toyoda A."/>
            <person name="Takaki Y."/>
            <person name="Nishi S."/>
            <person name="Hori S."/>
            <person name="Arai W."/>
            <person name="Tsubouchi T."/>
            <person name="Morono Y."/>
            <person name="Uchiyama I."/>
            <person name="Ito T."/>
            <person name="Fujiyama A."/>
            <person name="Inagaki F."/>
            <person name="Takami H."/>
        </authorList>
    </citation>
    <scope>NUCLEOTIDE SEQUENCE</scope>
    <source>
        <strain evidence="3">Expedition CK06-06</strain>
    </source>
</reference>
<feature type="non-terminal residue" evidence="3">
    <location>
        <position position="237"/>
    </location>
</feature>
<dbReference type="Pfam" id="PF00248">
    <property type="entry name" value="Aldo_ket_red"/>
    <property type="match status" value="1"/>
</dbReference>
<gene>
    <name evidence="3" type="ORF">S01H1_40360</name>
</gene>
<accession>X0V234</accession>
<organism evidence="3">
    <name type="scientific">marine sediment metagenome</name>
    <dbReference type="NCBI Taxonomy" id="412755"/>
    <lineage>
        <taxon>unclassified sequences</taxon>
        <taxon>metagenomes</taxon>
        <taxon>ecological metagenomes</taxon>
    </lineage>
</organism>
<evidence type="ECO:0000259" key="2">
    <source>
        <dbReference type="Pfam" id="PF00248"/>
    </source>
</evidence>
<evidence type="ECO:0000313" key="3">
    <source>
        <dbReference type="EMBL" id="GAG05452.1"/>
    </source>
</evidence>